<dbReference type="InterPro" id="IPR044839">
    <property type="entry name" value="NDR1-like"/>
</dbReference>
<accession>A0AAD3SDT3</accession>
<evidence type="ECO:0000256" key="5">
    <source>
        <dbReference type="SAM" id="Phobius"/>
    </source>
</evidence>
<feature type="domain" description="Late embryogenesis abundant protein LEA-2 subgroup" evidence="6">
    <location>
        <begin position="80"/>
        <end position="183"/>
    </location>
</feature>
<keyword evidence="8" id="KW-1185">Reference proteome</keyword>
<organism evidence="7 8">
    <name type="scientific">Nepenthes gracilis</name>
    <name type="common">Slender pitcher plant</name>
    <dbReference type="NCBI Taxonomy" id="150966"/>
    <lineage>
        <taxon>Eukaryota</taxon>
        <taxon>Viridiplantae</taxon>
        <taxon>Streptophyta</taxon>
        <taxon>Embryophyta</taxon>
        <taxon>Tracheophyta</taxon>
        <taxon>Spermatophyta</taxon>
        <taxon>Magnoliopsida</taxon>
        <taxon>eudicotyledons</taxon>
        <taxon>Gunneridae</taxon>
        <taxon>Pentapetalae</taxon>
        <taxon>Caryophyllales</taxon>
        <taxon>Nepenthaceae</taxon>
        <taxon>Nepenthes</taxon>
    </lineage>
</organism>
<dbReference type="EMBL" id="BSYO01000008">
    <property type="protein sequence ID" value="GMH08824.1"/>
    <property type="molecule type" value="Genomic_DNA"/>
</dbReference>
<evidence type="ECO:0000256" key="3">
    <source>
        <dbReference type="ARBA" id="ARBA00022989"/>
    </source>
</evidence>
<dbReference type="InterPro" id="IPR004864">
    <property type="entry name" value="LEA_2"/>
</dbReference>
<comment type="subcellular location">
    <subcellularLocation>
        <location evidence="1">Membrane</location>
        <topology evidence="1">Single-pass membrane protein</topology>
    </subcellularLocation>
</comment>
<dbReference type="Pfam" id="PF03168">
    <property type="entry name" value="LEA_2"/>
    <property type="match status" value="1"/>
</dbReference>
<dbReference type="Proteomes" id="UP001279734">
    <property type="component" value="Unassembled WGS sequence"/>
</dbReference>
<keyword evidence="4 5" id="KW-0472">Membrane</keyword>
<keyword evidence="3 5" id="KW-1133">Transmembrane helix</keyword>
<evidence type="ECO:0000256" key="2">
    <source>
        <dbReference type="ARBA" id="ARBA00022692"/>
    </source>
</evidence>
<dbReference type="PANTHER" id="PTHR31415">
    <property type="entry name" value="OS05G0367900 PROTEIN"/>
    <property type="match status" value="1"/>
</dbReference>
<sequence length="212" mass="23326">MSQALSKSAKHCGEKGFNIEKLNKKLVYTISTFLLSFISLVLLVWLVLHPSKPRFSLREVDVYQLNLSAPHLLTSSIDITIESKNPNQRVGIYYDQLQAYASYRGQQITAHAQLPAFYQGIQDRNLLSASLKGDGIPVAPSFGYEVGRDQVAGKLVVALRLDGQLRWKVGTWVSGRYRINVNCVAVLPLGATDRISTSPINSGQGTSCSTTI</sequence>
<protein>
    <recommendedName>
        <fullName evidence="6">Late embryogenesis abundant protein LEA-2 subgroup domain-containing protein</fullName>
    </recommendedName>
</protein>
<evidence type="ECO:0000259" key="6">
    <source>
        <dbReference type="Pfam" id="PF03168"/>
    </source>
</evidence>
<evidence type="ECO:0000256" key="1">
    <source>
        <dbReference type="ARBA" id="ARBA00004167"/>
    </source>
</evidence>
<evidence type="ECO:0000313" key="8">
    <source>
        <dbReference type="Proteomes" id="UP001279734"/>
    </source>
</evidence>
<evidence type="ECO:0000313" key="7">
    <source>
        <dbReference type="EMBL" id="GMH08824.1"/>
    </source>
</evidence>
<dbReference type="GO" id="GO:0005886">
    <property type="term" value="C:plasma membrane"/>
    <property type="evidence" value="ECO:0007669"/>
    <property type="project" value="TreeGrafter"/>
</dbReference>
<name>A0AAD3SDT3_NEPGR</name>
<dbReference type="GO" id="GO:0009506">
    <property type="term" value="C:plasmodesma"/>
    <property type="evidence" value="ECO:0007669"/>
    <property type="project" value="TreeGrafter"/>
</dbReference>
<proteinExistence type="predicted"/>
<dbReference type="AlphaFoldDB" id="A0AAD3SDT3"/>
<feature type="transmembrane region" description="Helical" evidence="5">
    <location>
        <begin position="26"/>
        <end position="48"/>
    </location>
</feature>
<dbReference type="PANTHER" id="PTHR31415:SF20">
    <property type="entry name" value="NDR1_HIN1-LIKE PROTEIN 26"/>
    <property type="match status" value="1"/>
</dbReference>
<dbReference type="GO" id="GO:0098542">
    <property type="term" value="P:defense response to other organism"/>
    <property type="evidence" value="ECO:0007669"/>
    <property type="project" value="InterPro"/>
</dbReference>
<keyword evidence="2 5" id="KW-0812">Transmembrane</keyword>
<comment type="caution">
    <text evidence="7">The sequence shown here is derived from an EMBL/GenBank/DDBJ whole genome shotgun (WGS) entry which is preliminary data.</text>
</comment>
<gene>
    <name evidence="7" type="ORF">Nepgr_010664</name>
</gene>
<reference evidence="7" key="1">
    <citation type="submission" date="2023-05" db="EMBL/GenBank/DDBJ databases">
        <title>Nepenthes gracilis genome sequencing.</title>
        <authorList>
            <person name="Fukushima K."/>
        </authorList>
    </citation>
    <scope>NUCLEOTIDE SEQUENCE</scope>
    <source>
        <strain evidence="7">SING2019-196</strain>
    </source>
</reference>
<evidence type="ECO:0000256" key="4">
    <source>
        <dbReference type="ARBA" id="ARBA00023136"/>
    </source>
</evidence>